<reference evidence="1 2" key="1">
    <citation type="submission" date="2015-03" db="EMBL/GenBank/DDBJ databases">
        <title>Genome assembly of Sandaracinus amylolyticus DSM 53668.</title>
        <authorList>
            <person name="Sharma G."/>
            <person name="Subramanian S."/>
        </authorList>
    </citation>
    <scope>NUCLEOTIDE SEQUENCE [LARGE SCALE GENOMIC DNA]</scope>
    <source>
        <strain evidence="1 2">DSM 53668</strain>
    </source>
</reference>
<dbReference type="GO" id="GO:0008237">
    <property type="term" value="F:metallopeptidase activity"/>
    <property type="evidence" value="ECO:0007669"/>
    <property type="project" value="InterPro"/>
</dbReference>
<keyword evidence="2" id="KW-1185">Reference proteome</keyword>
<sequence length="234" mass="25144">MRLVPAGRTARRRSGACSAPTIAMAMGTREEAAVVRRRWIAELVSMIALVGSAAMPRALHAAPPPRTFALRVHVPPSSVDDAFVDARVAIANALFAPARVQFAVDARVVLQPSRAIVRSALDVVQLAEIVDATRIDVIVVRDLRIREGDGTVGFCVPRVGRIDPFVLITEHAGEETLAHELGHYFGNGHSSTPGNVMWPYVGRGIGAQFFDGSQIAIIDARARRFAADGRPAAR</sequence>
<evidence type="ECO:0000313" key="2">
    <source>
        <dbReference type="Proteomes" id="UP000034883"/>
    </source>
</evidence>
<evidence type="ECO:0000313" key="1">
    <source>
        <dbReference type="EMBL" id="AKF03069.1"/>
    </source>
</evidence>
<dbReference type="EMBL" id="CP011125">
    <property type="protein sequence ID" value="AKF03069.1"/>
    <property type="molecule type" value="Genomic_DNA"/>
</dbReference>
<protein>
    <recommendedName>
        <fullName evidence="3">Peptidase M10 metallopeptidase domain-containing protein</fullName>
    </recommendedName>
</protein>
<evidence type="ECO:0008006" key="3">
    <source>
        <dbReference type="Google" id="ProtNLM"/>
    </source>
</evidence>
<name>A0A0F6SD98_9BACT</name>
<dbReference type="AlphaFoldDB" id="A0A0F6SD98"/>
<dbReference type="KEGG" id="samy:DB32_000218"/>
<dbReference type="STRING" id="927083.DB32_000218"/>
<dbReference type="SUPFAM" id="SSF55486">
    <property type="entry name" value="Metalloproteases ('zincins'), catalytic domain"/>
    <property type="match status" value="2"/>
</dbReference>
<dbReference type="Proteomes" id="UP000034883">
    <property type="component" value="Chromosome"/>
</dbReference>
<gene>
    <name evidence="1" type="ORF">DB32_000218</name>
</gene>
<dbReference type="Gene3D" id="3.40.390.10">
    <property type="entry name" value="Collagenase (Catalytic Domain)"/>
    <property type="match status" value="1"/>
</dbReference>
<dbReference type="InterPro" id="IPR024079">
    <property type="entry name" value="MetalloPept_cat_dom_sf"/>
</dbReference>
<accession>A0A0F6SD98</accession>
<organism evidence="1 2">
    <name type="scientific">Sandaracinus amylolyticus</name>
    <dbReference type="NCBI Taxonomy" id="927083"/>
    <lineage>
        <taxon>Bacteria</taxon>
        <taxon>Pseudomonadati</taxon>
        <taxon>Myxococcota</taxon>
        <taxon>Polyangia</taxon>
        <taxon>Polyangiales</taxon>
        <taxon>Sandaracinaceae</taxon>
        <taxon>Sandaracinus</taxon>
    </lineage>
</organism>
<proteinExistence type="predicted"/>